<dbReference type="InterPro" id="IPR011042">
    <property type="entry name" value="6-blade_b-propeller_TolB-like"/>
</dbReference>
<dbReference type="SUPFAM" id="SSF82171">
    <property type="entry name" value="DPP6 N-terminal domain-like"/>
    <property type="match status" value="1"/>
</dbReference>
<dbReference type="Gene3D" id="2.60.40.10">
    <property type="entry name" value="Immunoglobulins"/>
    <property type="match status" value="1"/>
</dbReference>
<dbReference type="PANTHER" id="PTHR36842:SF1">
    <property type="entry name" value="PROTEIN TOLB"/>
    <property type="match status" value="1"/>
</dbReference>
<dbReference type="NCBIfam" id="TIGR04275">
    <property type="entry name" value="beta_prop_Msarc"/>
    <property type="match status" value="4"/>
</dbReference>
<dbReference type="EMBL" id="QGMY01000011">
    <property type="protein sequence ID" value="PWR70623.1"/>
    <property type="molecule type" value="Genomic_DNA"/>
</dbReference>
<dbReference type="PANTHER" id="PTHR36842">
    <property type="entry name" value="PROTEIN TOLB HOMOLOG"/>
    <property type="match status" value="1"/>
</dbReference>
<dbReference type="InterPro" id="IPR013783">
    <property type="entry name" value="Ig-like_fold"/>
</dbReference>
<protein>
    <recommendedName>
        <fullName evidence="1">PKD domain-containing protein</fullName>
    </recommendedName>
</protein>
<keyword evidence="3" id="KW-1185">Reference proteome</keyword>
<dbReference type="InterPro" id="IPR027618">
    <property type="entry name" value="Beta_prop_Msarc"/>
</dbReference>
<dbReference type="PROSITE" id="PS50093">
    <property type="entry name" value="PKD"/>
    <property type="match status" value="1"/>
</dbReference>
<dbReference type="SUPFAM" id="SSF49299">
    <property type="entry name" value="PKD domain"/>
    <property type="match status" value="1"/>
</dbReference>
<dbReference type="CDD" id="cd00146">
    <property type="entry name" value="PKD"/>
    <property type="match status" value="1"/>
</dbReference>
<dbReference type="Proteomes" id="UP000245657">
    <property type="component" value="Unassembled WGS sequence"/>
</dbReference>
<dbReference type="Gene3D" id="2.120.10.30">
    <property type="entry name" value="TolB, C-terminal domain"/>
    <property type="match status" value="1"/>
</dbReference>
<accession>A0A2V2N5R6</accession>
<sequence length="1212" mass="129105">MRMGGVMMKIWRYLPYMTVILLCLCGTAVIAELTLTTGTPAVQSDTVNPAAQSDASGISIMAAASDPDAYTLKNTLTLGSVQYILTRDQCGGSKKQITTGKLKRVHPKVYDNGVVYEEWNAGSSQVGKYDFSTGSSGIVNPSSQQQTYPDGSNRMIAYEQDASPGTSIKNIFVYDTQSQTSFQVSPSTSNQNQPAISGRYVVWQDWSSGNADIALADLNSRKVDLNSGKYDVNSNKVNLICNDLGDQSKPDISGNYVVWEDWRNGNADVYMYDISAEKEYQLTSDSSDQKNPKISGNIVVWEDTRNGGSDIYGMDLRNLHEVRLSGTGNAYSPDVSGVLVAWEDRSGSNADIMLLDLITGRIYNLGNDQFDQKAPSIYGDYVAWEDYSSGNPNIYVMQLSGSGISTGTGRTPSGNYYFYGAAYRAGNPIPLGSTITAMVDGESTARSSFTLDKDGAYGSKDGKYFNIPIYSDDVGKKLTFYVDGAPADNSIVITTAGGTQMLDLNVSGTTSIISSPVQGTQTGKYQFYGAITNAGTAIPVGSTITAMVEGSTDVRGSFTVDKDGAYGAQGSKYFDVPVYSGDVGKKLTFYVDGVPIDQTLVIGKDGGIQSLDLSSSYGSRVNSYQFSGNAKLNSQNAPSGTTLYALIDGRVRGQASVYTTGQYSGLNVPVYSPDVGKYITFAATYNGITYSSGQQVQVSSRSSGGVGLMSVGTVSAESVISQNLDLSFTSSSSTLNQYVLSGTALIGNQYASSGTIITALVGNVGRAQTTVSSPGQYSGLTVPIYSSDAGQYMTFTASYNGATYTTSQQYLVGSTGTSTGTNTGTGGVSLMSLGSTGGVSAEGTITQRLDLTFSSSSSPSQSKYCFYGMATIGGSPLDNGRIIYAVVDGQARGQITVSSAGQYGSANGPYLEVPIYQGDVGKKISFQTDTGSEADQTQLIVNGLILPKNLNFSTQPVGYVEFTATPVQGSAPLSVKFLDKSTGNPKSHYWDFGDGTTSTDSNPVHVYQHDGLYSVGEVVGYWNGQSKTAVKQNYIAVGAVTPPSAQIGLNPGWNFISTPKMLVDGMNSAKGVFGRIDVGGHSIFSYNPRAKTWSTVTADMTIKPLDAFWIYSTKKDALNLYFADDALQIPQTKKLVKGWNTFGVTNLNTISAYNTLLSIRDKWVYVIGYDSASQRFQNTIMNVPDSSQGSLYPGYGYWIYMSDDGDLAAAGI</sequence>
<dbReference type="AlphaFoldDB" id="A0A2V2N5R6"/>
<evidence type="ECO:0000313" key="2">
    <source>
        <dbReference type="EMBL" id="PWR70623.1"/>
    </source>
</evidence>
<dbReference type="InterPro" id="IPR000601">
    <property type="entry name" value="PKD_dom"/>
</dbReference>
<proteinExistence type="predicted"/>
<dbReference type="SMART" id="SM00089">
    <property type="entry name" value="PKD"/>
    <property type="match status" value="1"/>
</dbReference>
<evidence type="ECO:0000313" key="3">
    <source>
        <dbReference type="Proteomes" id="UP000245657"/>
    </source>
</evidence>
<reference evidence="2 3" key="1">
    <citation type="submission" date="2018-05" db="EMBL/GenBank/DDBJ databases">
        <title>Draft genome of Methanospirillum lacunae Ki8-1.</title>
        <authorList>
            <person name="Dueholm M.S."/>
            <person name="Nielsen P.H."/>
            <person name="Bakmann L.F."/>
            <person name="Otzen D.E."/>
        </authorList>
    </citation>
    <scope>NUCLEOTIDE SEQUENCE [LARGE SCALE GENOMIC DNA]</scope>
    <source>
        <strain evidence="2 3">Ki8-1</strain>
    </source>
</reference>
<organism evidence="2 3">
    <name type="scientific">Methanospirillum lacunae</name>
    <dbReference type="NCBI Taxonomy" id="668570"/>
    <lineage>
        <taxon>Archaea</taxon>
        <taxon>Methanobacteriati</taxon>
        <taxon>Methanobacteriota</taxon>
        <taxon>Stenosarchaea group</taxon>
        <taxon>Methanomicrobia</taxon>
        <taxon>Methanomicrobiales</taxon>
        <taxon>Methanospirillaceae</taxon>
        <taxon>Methanospirillum</taxon>
    </lineage>
</organism>
<evidence type="ECO:0000259" key="1">
    <source>
        <dbReference type="PROSITE" id="PS50093"/>
    </source>
</evidence>
<gene>
    <name evidence="2" type="ORF">DK846_14630</name>
</gene>
<name>A0A2V2N5R6_9EURY</name>
<feature type="domain" description="PKD" evidence="1">
    <location>
        <begin position="958"/>
        <end position="1015"/>
    </location>
</feature>
<dbReference type="Pfam" id="PF18911">
    <property type="entry name" value="PKD_4"/>
    <property type="match status" value="1"/>
</dbReference>
<dbReference type="InterPro" id="IPR022409">
    <property type="entry name" value="PKD/Chitinase_dom"/>
</dbReference>
<dbReference type="InterPro" id="IPR035986">
    <property type="entry name" value="PKD_dom_sf"/>
</dbReference>
<comment type="caution">
    <text evidence="2">The sequence shown here is derived from an EMBL/GenBank/DDBJ whole genome shotgun (WGS) entry which is preliminary data.</text>
</comment>